<keyword evidence="4" id="KW-0597">Phosphoprotein</keyword>
<evidence type="ECO:0000256" key="8">
    <source>
        <dbReference type="ARBA" id="ARBA00022737"/>
    </source>
</evidence>
<dbReference type="InterPro" id="IPR035965">
    <property type="entry name" value="PAS-like_dom_sf"/>
</dbReference>
<dbReference type="Gene3D" id="3.30.450.20">
    <property type="entry name" value="PAS domain"/>
    <property type="match status" value="2"/>
</dbReference>
<gene>
    <name evidence="16" type="ORF">ACFSC7_10195</name>
</gene>
<feature type="domain" description="PAC" evidence="15">
    <location>
        <begin position="227"/>
        <end position="280"/>
    </location>
</feature>
<protein>
    <recommendedName>
        <fullName evidence="3">Blue-light-activated histidine kinase</fullName>
        <ecNumber evidence="2">2.7.13.3</ecNumber>
    </recommendedName>
</protein>
<dbReference type="PROSITE" id="PS50113">
    <property type="entry name" value="PAC"/>
    <property type="match status" value="2"/>
</dbReference>
<evidence type="ECO:0000259" key="15">
    <source>
        <dbReference type="PROSITE" id="PS50113"/>
    </source>
</evidence>
<dbReference type="SUPFAM" id="SSF55785">
    <property type="entry name" value="PYP-like sensor domain (PAS domain)"/>
    <property type="match status" value="2"/>
</dbReference>
<keyword evidence="9" id="KW-0547">Nucleotide-binding</keyword>
<comment type="catalytic activity">
    <reaction evidence="1">
        <text>ATP + protein L-histidine = ADP + protein N-phospho-L-histidine.</text>
        <dbReference type="EC" id="2.7.13.3"/>
    </reaction>
</comment>
<dbReference type="PANTHER" id="PTHR41523:SF7">
    <property type="entry name" value="HISTIDINE KINASE"/>
    <property type="match status" value="1"/>
</dbReference>
<dbReference type="RefSeq" id="WP_149893851.1">
    <property type="nucleotide sequence ID" value="NZ_JBHUFA010000002.1"/>
</dbReference>
<dbReference type="PANTHER" id="PTHR41523">
    <property type="entry name" value="TWO-COMPONENT SYSTEM SENSOR PROTEIN"/>
    <property type="match status" value="1"/>
</dbReference>
<dbReference type="Pfam" id="PF07536">
    <property type="entry name" value="HWE_HK"/>
    <property type="match status" value="1"/>
</dbReference>
<keyword evidence="11" id="KW-0067">ATP-binding</keyword>
<keyword evidence="8" id="KW-0677">Repeat</keyword>
<reference evidence="17" key="1">
    <citation type="journal article" date="2019" name="Int. J. Syst. Evol. Microbiol.">
        <title>The Global Catalogue of Microorganisms (GCM) 10K type strain sequencing project: providing services to taxonomists for standard genome sequencing and annotation.</title>
        <authorList>
            <consortium name="The Broad Institute Genomics Platform"/>
            <consortium name="The Broad Institute Genome Sequencing Center for Infectious Disease"/>
            <person name="Wu L."/>
            <person name="Ma J."/>
        </authorList>
    </citation>
    <scope>NUCLEOTIDE SEQUENCE [LARGE SCALE GENOMIC DNA]</scope>
    <source>
        <strain evidence="17">JCM 3369</strain>
    </source>
</reference>
<proteinExistence type="predicted"/>
<dbReference type="InterPro" id="IPR000014">
    <property type="entry name" value="PAS"/>
</dbReference>
<evidence type="ECO:0000256" key="9">
    <source>
        <dbReference type="ARBA" id="ARBA00022741"/>
    </source>
</evidence>
<keyword evidence="7 16" id="KW-0808">Transferase</keyword>
<organism evidence="16 17">
    <name type="scientific">Roseibium aestuarii</name>
    <dbReference type="NCBI Taxonomy" id="2600299"/>
    <lineage>
        <taxon>Bacteria</taxon>
        <taxon>Pseudomonadati</taxon>
        <taxon>Pseudomonadota</taxon>
        <taxon>Alphaproteobacteria</taxon>
        <taxon>Hyphomicrobiales</taxon>
        <taxon>Stappiaceae</taxon>
        <taxon>Roseibium</taxon>
    </lineage>
</organism>
<keyword evidence="12" id="KW-0843">Virulence</keyword>
<dbReference type="CDD" id="cd00130">
    <property type="entry name" value="PAS"/>
    <property type="match status" value="1"/>
</dbReference>
<feature type="transmembrane region" description="Helical" evidence="14">
    <location>
        <begin position="36"/>
        <end position="54"/>
    </location>
</feature>
<evidence type="ECO:0000256" key="3">
    <source>
        <dbReference type="ARBA" id="ARBA00021740"/>
    </source>
</evidence>
<dbReference type="InterPro" id="IPR058544">
    <property type="entry name" value="ETR1_N"/>
</dbReference>
<evidence type="ECO:0000256" key="10">
    <source>
        <dbReference type="ARBA" id="ARBA00022777"/>
    </source>
</evidence>
<dbReference type="Proteomes" id="UP001597327">
    <property type="component" value="Unassembled WGS sequence"/>
</dbReference>
<evidence type="ECO:0000256" key="5">
    <source>
        <dbReference type="ARBA" id="ARBA00022630"/>
    </source>
</evidence>
<dbReference type="Gene3D" id="3.30.565.10">
    <property type="entry name" value="Histidine kinase-like ATPase, C-terminal domain"/>
    <property type="match status" value="1"/>
</dbReference>
<keyword evidence="5" id="KW-0285">Flavoprotein</keyword>
<dbReference type="Pfam" id="PF08448">
    <property type="entry name" value="PAS_4"/>
    <property type="match status" value="2"/>
</dbReference>
<dbReference type="InterPro" id="IPR011102">
    <property type="entry name" value="Sig_transdc_His_kinase_HWE"/>
</dbReference>
<sequence>MSEILDYLFGAASFMPHGYCLLWRPDLVALHAVSDALIAIAYISIPVAVLNFLRQRKDLNSDARKMAMLFAAFIIACSLTHLTALFVLWVPAYGFQGLVKAVTALVSVITAIAIWPLIPKLLALPSPNHLAEINLKLQDLNRQLAEKVDDRSRELNRVNTLFEMALSGSNITVYTQSADLEYTWVHNPRFGLEAKDLIGKKDFEVVDAATAEQTMALKRRVLATGEPASTFLAIDMLEEGPVYIELNVKPTFDATGDVDGLLGTIIDMTEKNLFEVRLASLASQLAEANERFETALDGSLITVFEQDRDLVYTHVVNPPAGADLDYFIGRSDREILSDEEQLTIVTAKQKVLTEGTIEVLDADIRLKDQPRYYSIRLEPKKGPDGDIVGLIGTAVDLTHKRRNEQQMRLVMRELTHRSKNLLAVIQAMARQTAARSAGKEDFVERFSSRLRAIAASHDLLVSHSWYGASLRDLLKVHFSQAIDPDGGQLELEGEDVKVSADAAQNLGLGFHELITNAAKYGALSTDAGRVKVHWTRDQGVVRVTWEEVGGPEVAAPSATGFGCILLRNSVGPSLGGDVDLSFERDGVRCTITFPDTAVVAF</sequence>
<evidence type="ECO:0000313" key="17">
    <source>
        <dbReference type="Proteomes" id="UP001597327"/>
    </source>
</evidence>
<comment type="caution">
    <text evidence="16">The sequence shown here is derived from an EMBL/GenBank/DDBJ whole genome shotgun (WGS) entry which is preliminary data.</text>
</comment>
<dbReference type="Pfam" id="PF25487">
    <property type="entry name" value="ETR1_N"/>
    <property type="match status" value="1"/>
</dbReference>
<keyword evidence="14" id="KW-0472">Membrane</keyword>
<dbReference type="InterPro" id="IPR013656">
    <property type="entry name" value="PAS_4"/>
</dbReference>
<dbReference type="InterPro" id="IPR036890">
    <property type="entry name" value="HATPase_C_sf"/>
</dbReference>
<dbReference type="EMBL" id="JBHUFA010000002">
    <property type="protein sequence ID" value="MFD1695885.1"/>
    <property type="molecule type" value="Genomic_DNA"/>
</dbReference>
<evidence type="ECO:0000256" key="4">
    <source>
        <dbReference type="ARBA" id="ARBA00022553"/>
    </source>
</evidence>
<evidence type="ECO:0000256" key="6">
    <source>
        <dbReference type="ARBA" id="ARBA00022643"/>
    </source>
</evidence>
<feature type="domain" description="PAC" evidence="15">
    <location>
        <begin position="353"/>
        <end position="409"/>
    </location>
</feature>
<evidence type="ECO:0000256" key="1">
    <source>
        <dbReference type="ARBA" id="ARBA00000085"/>
    </source>
</evidence>
<keyword evidence="14" id="KW-1133">Transmembrane helix</keyword>
<feature type="transmembrane region" description="Helical" evidence="14">
    <location>
        <begin position="98"/>
        <end position="118"/>
    </location>
</feature>
<keyword evidence="13" id="KW-0175">Coiled coil</keyword>
<evidence type="ECO:0000256" key="7">
    <source>
        <dbReference type="ARBA" id="ARBA00022679"/>
    </source>
</evidence>
<accession>A0ABW4K061</accession>
<keyword evidence="10 16" id="KW-0418">Kinase</keyword>
<feature type="coiled-coil region" evidence="13">
    <location>
        <begin position="130"/>
        <end position="157"/>
    </location>
</feature>
<dbReference type="GO" id="GO:0004673">
    <property type="term" value="F:protein histidine kinase activity"/>
    <property type="evidence" value="ECO:0007669"/>
    <property type="project" value="UniProtKB-EC"/>
</dbReference>
<evidence type="ECO:0000256" key="13">
    <source>
        <dbReference type="SAM" id="Coils"/>
    </source>
</evidence>
<evidence type="ECO:0000313" key="16">
    <source>
        <dbReference type="EMBL" id="MFD1695885.1"/>
    </source>
</evidence>
<evidence type="ECO:0000256" key="2">
    <source>
        <dbReference type="ARBA" id="ARBA00012438"/>
    </source>
</evidence>
<keyword evidence="6" id="KW-0288">FMN</keyword>
<dbReference type="InterPro" id="IPR000700">
    <property type="entry name" value="PAS-assoc_C"/>
</dbReference>
<feature type="transmembrane region" description="Helical" evidence="14">
    <location>
        <begin position="66"/>
        <end position="92"/>
    </location>
</feature>
<name>A0ABW4K061_9HYPH</name>
<dbReference type="SUPFAM" id="SSF55874">
    <property type="entry name" value="ATPase domain of HSP90 chaperone/DNA topoisomerase II/histidine kinase"/>
    <property type="match status" value="1"/>
</dbReference>
<keyword evidence="17" id="KW-1185">Reference proteome</keyword>
<feature type="transmembrane region" description="Helical" evidence="14">
    <location>
        <begin position="7"/>
        <end position="24"/>
    </location>
</feature>
<evidence type="ECO:0000256" key="11">
    <source>
        <dbReference type="ARBA" id="ARBA00022840"/>
    </source>
</evidence>
<keyword evidence="14" id="KW-0812">Transmembrane</keyword>
<evidence type="ECO:0000256" key="12">
    <source>
        <dbReference type="ARBA" id="ARBA00023026"/>
    </source>
</evidence>
<dbReference type="EC" id="2.7.13.3" evidence="2"/>
<evidence type="ECO:0000256" key="14">
    <source>
        <dbReference type="SAM" id="Phobius"/>
    </source>
</evidence>
<dbReference type="SMART" id="SM00911">
    <property type="entry name" value="HWE_HK"/>
    <property type="match status" value="1"/>
</dbReference>